<evidence type="ECO:0000313" key="1">
    <source>
        <dbReference type="EMBL" id="VDN00008.1"/>
    </source>
</evidence>
<dbReference type="OrthoDB" id="6236007at2759"/>
<dbReference type="OMA" id="HEVKWPR"/>
<organism evidence="3">
    <name type="scientific">Thelazia callipaeda</name>
    <name type="common">Oriental eyeworm</name>
    <name type="synonym">Parasitic nematode</name>
    <dbReference type="NCBI Taxonomy" id="103827"/>
    <lineage>
        <taxon>Eukaryota</taxon>
        <taxon>Metazoa</taxon>
        <taxon>Ecdysozoa</taxon>
        <taxon>Nematoda</taxon>
        <taxon>Chromadorea</taxon>
        <taxon>Rhabditida</taxon>
        <taxon>Spirurina</taxon>
        <taxon>Spiruromorpha</taxon>
        <taxon>Thelazioidea</taxon>
        <taxon>Thelaziidae</taxon>
        <taxon>Thelazia</taxon>
    </lineage>
</organism>
<reference evidence="1 2" key="2">
    <citation type="submission" date="2018-11" db="EMBL/GenBank/DDBJ databases">
        <authorList>
            <consortium name="Pathogen Informatics"/>
        </authorList>
    </citation>
    <scope>NUCLEOTIDE SEQUENCE [LARGE SCALE GENOMIC DNA]</scope>
</reference>
<dbReference type="InterPro" id="IPR036423">
    <property type="entry name" value="SOD-like_Cu/Zn_dom_sf"/>
</dbReference>
<dbReference type="WBParaSite" id="TCLT_0000350801-mRNA-1">
    <property type="protein sequence ID" value="TCLT_0000350801-mRNA-1"/>
    <property type="gene ID" value="TCLT_0000350801"/>
</dbReference>
<dbReference type="Proteomes" id="UP000276776">
    <property type="component" value="Unassembled WGS sequence"/>
</dbReference>
<evidence type="ECO:0000313" key="3">
    <source>
        <dbReference type="WBParaSite" id="TCLT_0000350801-mRNA-1"/>
    </source>
</evidence>
<keyword evidence="2" id="KW-1185">Reference proteome</keyword>
<accession>A0A0N5CTE8</accession>
<protein>
    <submittedName>
        <fullName evidence="3">Sod_Cu domain-containing protein</fullName>
    </submittedName>
</protein>
<dbReference type="GO" id="GO:0046872">
    <property type="term" value="F:metal ion binding"/>
    <property type="evidence" value="ECO:0007669"/>
    <property type="project" value="InterPro"/>
</dbReference>
<dbReference type="STRING" id="103827.A0A0N5CTE8"/>
<dbReference type="AlphaFoldDB" id="A0A0N5CTE8"/>
<dbReference type="GO" id="GO:0006801">
    <property type="term" value="P:superoxide metabolic process"/>
    <property type="evidence" value="ECO:0007669"/>
    <property type="project" value="InterPro"/>
</dbReference>
<gene>
    <name evidence="1" type="ORF">TCLT_LOCUS3499</name>
</gene>
<evidence type="ECO:0000313" key="2">
    <source>
        <dbReference type="Proteomes" id="UP000276776"/>
    </source>
</evidence>
<proteinExistence type="predicted"/>
<dbReference type="SUPFAM" id="SSF49329">
    <property type="entry name" value="Cu,Zn superoxide dismutase-like"/>
    <property type="match status" value="1"/>
</dbReference>
<name>A0A0N5CTE8_THECL</name>
<reference evidence="3" key="1">
    <citation type="submission" date="2017-02" db="UniProtKB">
        <authorList>
            <consortium name="WormBaseParasite"/>
        </authorList>
    </citation>
    <scope>IDENTIFICATION</scope>
</reference>
<sequence>MIADKNFNVSAIFGDIVVNEPKNATIDHEVKWPRSISLVGHSLVIHKLSAVEWSLRNENTQPLACGTIGFAS</sequence>
<dbReference type="EMBL" id="UYYF01001621">
    <property type="protein sequence ID" value="VDN00008.1"/>
    <property type="molecule type" value="Genomic_DNA"/>
</dbReference>